<name>A0A4Y2GUH4_ARAVE</name>
<feature type="region of interest" description="Disordered" evidence="1">
    <location>
        <begin position="36"/>
        <end position="82"/>
    </location>
</feature>
<feature type="compositionally biased region" description="Polar residues" evidence="1">
    <location>
        <begin position="36"/>
        <end position="45"/>
    </location>
</feature>
<dbReference type="AlphaFoldDB" id="A0A4Y2GUH4"/>
<sequence>MALGHSTPSHFSAHPFRQVIHDRSTQRKSIHYHSVRSTTSPISSLNHVPQVVPPTNVPNPIGFDLRHGSPNGAEDIQPFTPH</sequence>
<evidence type="ECO:0000313" key="3">
    <source>
        <dbReference type="Proteomes" id="UP000499080"/>
    </source>
</evidence>
<keyword evidence="3" id="KW-1185">Reference proteome</keyword>
<proteinExistence type="predicted"/>
<accession>A0A4Y2GUH4</accession>
<dbReference type="Proteomes" id="UP000499080">
    <property type="component" value="Unassembled WGS sequence"/>
</dbReference>
<comment type="caution">
    <text evidence="2">The sequence shown here is derived from an EMBL/GenBank/DDBJ whole genome shotgun (WGS) entry which is preliminary data.</text>
</comment>
<evidence type="ECO:0000256" key="1">
    <source>
        <dbReference type="SAM" id="MobiDB-lite"/>
    </source>
</evidence>
<protein>
    <submittedName>
        <fullName evidence="2">Uncharacterized protein</fullName>
    </submittedName>
</protein>
<organism evidence="2 3">
    <name type="scientific">Araneus ventricosus</name>
    <name type="common">Orbweaver spider</name>
    <name type="synonym">Epeira ventricosa</name>
    <dbReference type="NCBI Taxonomy" id="182803"/>
    <lineage>
        <taxon>Eukaryota</taxon>
        <taxon>Metazoa</taxon>
        <taxon>Ecdysozoa</taxon>
        <taxon>Arthropoda</taxon>
        <taxon>Chelicerata</taxon>
        <taxon>Arachnida</taxon>
        <taxon>Araneae</taxon>
        <taxon>Araneomorphae</taxon>
        <taxon>Entelegynae</taxon>
        <taxon>Araneoidea</taxon>
        <taxon>Araneidae</taxon>
        <taxon>Araneus</taxon>
    </lineage>
</organism>
<gene>
    <name evidence="2" type="ORF">AVEN_55072_1</name>
</gene>
<reference evidence="2 3" key="1">
    <citation type="journal article" date="2019" name="Sci. Rep.">
        <title>Orb-weaving spider Araneus ventricosus genome elucidates the spidroin gene catalogue.</title>
        <authorList>
            <person name="Kono N."/>
            <person name="Nakamura H."/>
            <person name="Ohtoshi R."/>
            <person name="Moran D.A.P."/>
            <person name="Shinohara A."/>
            <person name="Yoshida Y."/>
            <person name="Fujiwara M."/>
            <person name="Mori M."/>
            <person name="Tomita M."/>
            <person name="Arakawa K."/>
        </authorList>
    </citation>
    <scope>NUCLEOTIDE SEQUENCE [LARGE SCALE GENOMIC DNA]</scope>
</reference>
<evidence type="ECO:0000313" key="2">
    <source>
        <dbReference type="EMBL" id="GBM57183.1"/>
    </source>
</evidence>
<dbReference type="EMBL" id="BGPR01001581">
    <property type="protein sequence ID" value="GBM57183.1"/>
    <property type="molecule type" value="Genomic_DNA"/>
</dbReference>